<dbReference type="InterPro" id="IPR004358">
    <property type="entry name" value="Sig_transdc_His_kin-like_C"/>
</dbReference>
<dbReference type="InterPro" id="IPR003661">
    <property type="entry name" value="HisK_dim/P_dom"/>
</dbReference>
<dbReference type="Gene3D" id="3.30.565.10">
    <property type="entry name" value="Histidine kinase-like ATPase, C-terminal domain"/>
    <property type="match status" value="1"/>
</dbReference>
<evidence type="ECO:0000256" key="3">
    <source>
        <dbReference type="ARBA" id="ARBA00012438"/>
    </source>
</evidence>
<feature type="transmembrane region" description="Helical" evidence="13">
    <location>
        <begin position="441"/>
        <end position="459"/>
    </location>
</feature>
<dbReference type="InterPro" id="IPR025201">
    <property type="entry name" value="KdpD_TM"/>
</dbReference>
<evidence type="ECO:0000256" key="8">
    <source>
        <dbReference type="ARBA" id="ARBA00022777"/>
    </source>
</evidence>
<keyword evidence="9 15" id="KW-0067">ATP-binding</keyword>
<dbReference type="Pfam" id="PF00512">
    <property type="entry name" value="HisKA"/>
    <property type="match status" value="1"/>
</dbReference>
<dbReference type="EC" id="2.7.13.3" evidence="3"/>
<dbReference type="GO" id="GO:0005524">
    <property type="term" value="F:ATP binding"/>
    <property type="evidence" value="ECO:0007669"/>
    <property type="project" value="UniProtKB-KW"/>
</dbReference>
<comment type="caution">
    <text evidence="15">The sequence shown here is derived from an EMBL/GenBank/DDBJ whole genome shotgun (WGS) entry which is preliminary data.</text>
</comment>
<dbReference type="InterPro" id="IPR005467">
    <property type="entry name" value="His_kinase_dom"/>
</dbReference>
<dbReference type="SMART" id="SM00387">
    <property type="entry name" value="HATPase_c"/>
    <property type="match status" value="1"/>
</dbReference>
<feature type="transmembrane region" description="Helical" evidence="13">
    <location>
        <begin position="471"/>
        <end position="489"/>
    </location>
</feature>
<comment type="subcellular location">
    <subcellularLocation>
        <location evidence="2">Membrane</location>
        <topology evidence="2">Multi-pass membrane protein</topology>
    </subcellularLocation>
</comment>
<comment type="catalytic activity">
    <reaction evidence="1">
        <text>ATP + protein L-histidine = ADP + protein N-phospho-L-histidine.</text>
        <dbReference type="EC" id="2.7.13.3"/>
    </reaction>
</comment>
<dbReference type="SUPFAM" id="SSF47384">
    <property type="entry name" value="Homodimeric domain of signal transducing histidine kinase"/>
    <property type="match status" value="1"/>
</dbReference>
<dbReference type="CDD" id="cd00082">
    <property type="entry name" value="HisKA"/>
    <property type="match status" value="1"/>
</dbReference>
<dbReference type="SUPFAM" id="SSF55781">
    <property type="entry name" value="GAF domain-like"/>
    <property type="match status" value="1"/>
</dbReference>
<feature type="domain" description="Histidine kinase" evidence="14">
    <location>
        <begin position="666"/>
        <end position="882"/>
    </location>
</feature>
<dbReference type="SMART" id="SM00388">
    <property type="entry name" value="HisKA"/>
    <property type="match status" value="1"/>
</dbReference>
<name>A0ABW0QMN2_9GAMM</name>
<gene>
    <name evidence="15" type="ORF">ACFPPA_09140</name>
</gene>
<evidence type="ECO:0000313" key="15">
    <source>
        <dbReference type="EMBL" id="MFC5525905.1"/>
    </source>
</evidence>
<dbReference type="EMBL" id="JBHSNF010000001">
    <property type="protein sequence ID" value="MFC5525905.1"/>
    <property type="molecule type" value="Genomic_DNA"/>
</dbReference>
<evidence type="ECO:0000256" key="2">
    <source>
        <dbReference type="ARBA" id="ARBA00004141"/>
    </source>
</evidence>
<dbReference type="Gene3D" id="1.10.287.130">
    <property type="match status" value="1"/>
</dbReference>
<dbReference type="Proteomes" id="UP001596114">
    <property type="component" value="Unassembled WGS sequence"/>
</dbReference>
<evidence type="ECO:0000256" key="1">
    <source>
        <dbReference type="ARBA" id="ARBA00000085"/>
    </source>
</evidence>
<evidence type="ECO:0000256" key="5">
    <source>
        <dbReference type="ARBA" id="ARBA00022679"/>
    </source>
</evidence>
<evidence type="ECO:0000256" key="6">
    <source>
        <dbReference type="ARBA" id="ARBA00022692"/>
    </source>
</evidence>
<keyword evidence="16" id="KW-1185">Reference proteome</keyword>
<dbReference type="InterPro" id="IPR052023">
    <property type="entry name" value="Histidine_kinase_KdpD"/>
</dbReference>
<proteinExistence type="predicted"/>
<dbReference type="InterPro" id="IPR003852">
    <property type="entry name" value="Sig_transdc_His_kinase_KdpD_N"/>
</dbReference>
<keyword evidence="10 13" id="KW-1133">Transmembrane helix</keyword>
<dbReference type="PROSITE" id="PS50109">
    <property type="entry name" value="HIS_KIN"/>
    <property type="match status" value="1"/>
</dbReference>
<dbReference type="PRINTS" id="PR00344">
    <property type="entry name" value="BCTRLSENSOR"/>
</dbReference>
<evidence type="ECO:0000256" key="9">
    <source>
        <dbReference type="ARBA" id="ARBA00022840"/>
    </source>
</evidence>
<dbReference type="InterPro" id="IPR038318">
    <property type="entry name" value="KdpD_sf"/>
</dbReference>
<reference evidence="16" key="1">
    <citation type="journal article" date="2019" name="Int. J. Syst. Evol. Microbiol.">
        <title>The Global Catalogue of Microorganisms (GCM) 10K type strain sequencing project: providing services to taxonomists for standard genome sequencing and annotation.</title>
        <authorList>
            <consortium name="The Broad Institute Genomics Platform"/>
            <consortium name="The Broad Institute Genome Sequencing Center for Infectious Disease"/>
            <person name="Wu L."/>
            <person name="Ma J."/>
        </authorList>
    </citation>
    <scope>NUCLEOTIDE SEQUENCE [LARGE SCALE GENOMIC DNA]</scope>
    <source>
        <strain evidence="16">CGMCC 1.16619</strain>
    </source>
</reference>
<sequence length="888" mass="96587">MSEASRDIRADALLSTAQDASSPRLKIFLGAAPGVGKTFAMLSAARELKRQGTDVVVGLVETHGRDETEALLEGLEVLPRRTATYRGGDFTEFDLDAALARKPAVLLVDELAHTNLPGGRHTRRWQDIAELLDAGIEVYTALNVQHLESLNDQVRRITGITVRETVPDAFLDRARDIVLVDLPPRELIGRLKQGKVYMPETAAAALNAFFSPTNLAALRELALETIAGHVDSDLREHMLARGSAMTVRRHVMATIDGYGQSEYLVRVARRIAERRGAPWSVAFVDTGAAMDPARRERLDAAMRLARRLGGDSIILRGHVIADELLAHADREGVGQIILGRTRERPIARMLGISLTQQLLRRGAHMELTIIATPKERAQARRRLRLAGERGSRGEYVYATAATVVAFALAFLADRYFSVASLSLIFLTAVLVVAVRTRMMVAVYTAVMCFLGYNFFFTQPRYTLRIANADDVLAVLLFLVAALVCSRLATRLASQVASLRAAQTRARALLGLGQQLTASTDAEGVLKVGAGALARALDADVAMLVRDAGQVLHPVTIAPRSLALTPQDLAAANWCEQHAEPAGRFTDTLNGAACWMLPLGLENHRLGVAALRFDPASGPLDPDRRSLTLTMVQDIGRALERARLADELESARIQGETERLRSALLSSVSHDLRSPLASMIGAAGTLLSYRSKLPEQEQVDLLQSILGEGQRLDRYIQNLLDMTRLGHGTLKLNRDWTDSAEIAAAAVARLRRSFPDLRVEIQAPAEPVLLYVHPALIEQALFNILENAARFSPPGEAVRLHVHVADQNLLIDVSDRGPGIPEDERARIFDMFYSVARGDRASQGTGLGLAICRGMIGAHGGSVEALPGDGIGTIIRISLPLSRSPDTNI</sequence>
<dbReference type="SUPFAM" id="SSF52402">
    <property type="entry name" value="Adenine nucleotide alpha hydrolases-like"/>
    <property type="match status" value="1"/>
</dbReference>
<dbReference type="PANTHER" id="PTHR45569:SF1">
    <property type="entry name" value="SENSOR PROTEIN KDPD"/>
    <property type="match status" value="1"/>
</dbReference>
<evidence type="ECO:0000256" key="13">
    <source>
        <dbReference type="SAM" id="Phobius"/>
    </source>
</evidence>
<evidence type="ECO:0000256" key="10">
    <source>
        <dbReference type="ARBA" id="ARBA00022989"/>
    </source>
</evidence>
<keyword evidence="8" id="KW-0418">Kinase</keyword>
<dbReference type="InterPro" id="IPR036097">
    <property type="entry name" value="HisK_dim/P_sf"/>
</dbReference>
<dbReference type="Gene3D" id="3.40.50.620">
    <property type="entry name" value="HUPs"/>
    <property type="match status" value="1"/>
</dbReference>
<dbReference type="Gene3D" id="3.30.450.40">
    <property type="match status" value="1"/>
</dbReference>
<keyword evidence="4" id="KW-0597">Phosphoprotein</keyword>
<evidence type="ECO:0000256" key="12">
    <source>
        <dbReference type="ARBA" id="ARBA00023136"/>
    </source>
</evidence>
<keyword evidence="7" id="KW-0547">Nucleotide-binding</keyword>
<feature type="transmembrane region" description="Helical" evidence="13">
    <location>
        <begin position="418"/>
        <end position="434"/>
    </location>
</feature>
<dbReference type="Gene3D" id="3.40.50.300">
    <property type="entry name" value="P-loop containing nucleotide triphosphate hydrolases"/>
    <property type="match status" value="1"/>
</dbReference>
<feature type="transmembrane region" description="Helical" evidence="13">
    <location>
        <begin position="395"/>
        <end position="412"/>
    </location>
</feature>
<keyword evidence="11" id="KW-0902">Two-component regulatory system</keyword>
<evidence type="ECO:0000256" key="11">
    <source>
        <dbReference type="ARBA" id="ARBA00023012"/>
    </source>
</evidence>
<keyword evidence="6 13" id="KW-0812">Transmembrane</keyword>
<dbReference type="RefSeq" id="WP_377319401.1">
    <property type="nucleotide sequence ID" value="NZ_JBHSNF010000001.1"/>
</dbReference>
<dbReference type="PANTHER" id="PTHR45569">
    <property type="entry name" value="SENSOR PROTEIN KDPD"/>
    <property type="match status" value="1"/>
</dbReference>
<dbReference type="SUPFAM" id="SSF55874">
    <property type="entry name" value="ATPase domain of HSP90 chaperone/DNA topoisomerase II/histidine kinase"/>
    <property type="match status" value="1"/>
</dbReference>
<keyword evidence="5" id="KW-0808">Transferase</keyword>
<dbReference type="InterPro" id="IPR027417">
    <property type="entry name" value="P-loop_NTPase"/>
</dbReference>
<organism evidence="15 16">
    <name type="scientific">Rhodanobacter ginsengisoli</name>
    <dbReference type="NCBI Taxonomy" id="418646"/>
    <lineage>
        <taxon>Bacteria</taxon>
        <taxon>Pseudomonadati</taxon>
        <taxon>Pseudomonadota</taxon>
        <taxon>Gammaproteobacteria</taxon>
        <taxon>Lysobacterales</taxon>
        <taxon>Rhodanobacteraceae</taxon>
        <taxon>Rhodanobacter</taxon>
    </lineage>
</organism>
<dbReference type="InterPro" id="IPR029016">
    <property type="entry name" value="GAF-like_dom_sf"/>
</dbReference>
<evidence type="ECO:0000256" key="4">
    <source>
        <dbReference type="ARBA" id="ARBA00022553"/>
    </source>
</evidence>
<keyword evidence="12 13" id="KW-0472">Membrane</keyword>
<protein>
    <recommendedName>
        <fullName evidence="3">histidine kinase</fullName>
        <ecNumber evidence="3">2.7.13.3</ecNumber>
    </recommendedName>
</protein>
<dbReference type="InterPro" id="IPR036890">
    <property type="entry name" value="HATPase_C_sf"/>
</dbReference>
<dbReference type="Pfam" id="PF13493">
    <property type="entry name" value="DUF4118"/>
    <property type="match status" value="1"/>
</dbReference>
<dbReference type="Pfam" id="PF02518">
    <property type="entry name" value="HATPase_c"/>
    <property type="match status" value="1"/>
</dbReference>
<dbReference type="Gene3D" id="1.20.120.620">
    <property type="entry name" value="Backbone structure of the membrane domain of e. Coli histidine kinase receptor kdpd"/>
    <property type="match status" value="1"/>
</dbReference>
<evidence type="ECO:0000313" key="16">
    <source>
        <dbReference type="Proteomes" id="UP001596114"/>
    </source>
</evidence>
<accession>A0ABW0QMN2</accession>
<evidence type="ECO:0000259" key="14">
    <source>
        <dbReference type="PROSITE" id="PS50109"/>
    </source>
</evidence>
<dbReference type="InterPro" id="IPR003594">
    <property type="entry name" value="HATPase_dom"/>
</dbReference>
<dbReference type="SUPFAM" id="SSF52540">
    <property type="entry name" value="P-loop containing nucleoside triphosphate hydrolases"/>
    <property type="match status" value="1"/>
</dbReference>
<evidence type="ECO:0000256" key="7">
    <source>
        <dbReference type="ARBA" id="ARBA00022741"/>
    </source>
</evidence>
<dbReference type="CDD" id="cd00075">
    <property type="entry name" value="HATPase"/>
    <property type="match status" value="1"/>
</dbReference>
<dbReference type="Pfam" id="PF02702">
    <property type="entry name" value="KdpD"/>
    <property type="match status" value="1"/>
</dbReference>
<dbReference type="InterPro" id="IPR014729">
    <property type="entry name" value="Rossmann-like_a/b/a_fold"/>
</dbReference>